<evidence type="ECO:0000313" key="1">
    <source>
        <dbReference type="EMBL" id="PAN30849.1"/>
    </source>
</evidence>
<dbReference type="Gramene" id="PAN30849">
    <property type="protein sequence ID" value="PAN30849"/>
    <property type="gene ID" value="PAHAL_5G358900"/>
</dbReference>
<dbReference type="EMBL" id="CM008050">
    <property type="protein sequence ID" value="PAN30849.1"/>
    <property type="molecule type" value="Genomic_DNA"/>
</dbReference>
<name>A0A2S3HVP6_9POAL</name>
<accession>A0A2S3HVP6</accession>
<dbReference type="AlphaFoldDB" id="A0A2S3HVP6"/>
<dbReference type="Proteomes" id="UP000243499">
    <property type="component" value="Chromosome 5"/>
</dbReference>
<sequence length="69" mass="8055">MGCIDLPYKLLSNETSKCLIKSMITSPKIFSSRPSQKKTHNQLENYALKKLYNQLENKCKGCIFYVKYM</sequence>
<protein>
    <submittedName>
        <fullName evidence="1">Uncharacterized protein</fullName>
    </submittedName>
</protein>
<proteinExistence type="predicted"/>
<gene>
    <name evidence="1" type="ORF">PAHAL_5G358900</name>
</gene>
<organism evidence="1">
    <name type="scientific">Panicum hallii</name>
    <dbReference type="NCBI Taxonomy" id="206008"/>
    <lineage>
        <taxon>Eukaryota</taxon>
        <taxon>Viridiplantae</taxon>
        <taxon>Streptophyta</taxon>
        <taxon>Embryophyta</taxon>
        <taxon>Tracheophyta</taxon>
        <taxon>Spermatophyta</taxon>
        <taxon>Magnoliopsida</taxon>
        <taxon>Liliopsida</taxon>
        <taxon>Poales</taxon>
        <taxon>Poaceae</taxon>
        <taxon>PACMAD clade</taxon>
        <taxon>Panicoideae</taxon>
        <taxon>Panicodae</taxon>
        <taxon>Paniceae</taxon>
        <taxon>Panicinae</taxon>
        <taxon>Panicum</taxon>
        <taxon>Panicum sect. Panicum</taxon>
    </lineage>
</organism>
<reference evidence="1" key="1">
    <citation type="submission" date="2018-04" db="EMBL/GenBank/DDBJ databases">
        <title>WGS assembly of Panicum hallii.</title>
        <authorList>
            <person name="Lovell J."/>
            <person name="Jenkins J."/>
            <person name="Lowry D."/>
            <person name="Mamidi S."/>
            <person name="Sreedasyam A."/>
            <person name="Weng X."/>
            <person name="Barry K."/>
            <person name="Bonette J."/>
            <person name="Campitelli B."/>
            <person name="Daum C."/>
            <person name="Gordon S."/>
            <person name="Gould B."/>
            <person name="Lipzen A."/>
            <person name="Macqueen A."/>
            <person name="Palacio-Mejia J."/>
            <person name="Plott C."/>
            <person name="Shakirov E."/>
            <person name="Shu S."/>
            <person name="Yoshinaga Y."/>
            <person name="Zane M."/>
            <person name="Rokhsar D."/>
            <person name="Grimwood J."/>
            <person name="Schmutz J."/>
            <person name="Juenger T."/>
        </authorList>
    </citation>
    <scope>NUCLEOTIDE SEQUENCE [LARGE SCALE GENOMIC DNA]</scope>
    <source>
        <strain evidence="1">FIL2</strain>
    </source>
</reference>